<evidence type="ECO:0000313" key="4">
    <source>
        <dbReference type="Proteomes" id="UP000238071"/>
    </source>
</evidence>
<dbReference type="Gene3D" id="1.10.530.10">
    <property type="match status" value="1"/>
</dbReference>
<dbReference type="GO" id="GO:0016998">
    <property type="term" value="P:cell wall macromolecule catabolic process"/>
    <property type="evidence" value="ECO:0007669"/>
    <property type="project" value="InterPro"/>
</dbReference>
<dbReference type="GO" id="GO:0006032">
    <property type="term" value="P:chitin catabolic process"/>
    <property type="evidence" value="ECO:0007669"/>
    <property type="project" value="InterPro"/>
</dbReference>
<protein>
    <submittedName>
        <fullName evidence="3">Putative chitinase</fullName>
    </submittedName>
</protein>
<dbReference type="InterPro" id="IPR052354">
    <property type="entry name" value="Cell_Wall_Dynamics_Protein"/>
</dbReference>
<dbReference type="InterPro" id="IPR000726">
    <property type="entry name" value="Glyco_hydro_19_cat"/>
</dbReference>
<feature type="domain" description="Glycoside hydrolase family 19 catalytic" evidence="1">
    <location>
        <begin position="137"/>
        <end position="207"/>
    </location>
</feature>
<dbReference type="RefSeq" id="WP_104424357.1">
    <property type="nucleotide sequence ID" value="NZ_PTIY01000010.1"/>
</dbReference>
<dbReference type="InterPro" id="IPR023346">
    <property type="entry name" value="Lysozyme-like_dom_sf"/>
</dbReference>
<accession>A0A2S6GVS6</accession>
<dbReference type="Pfam" id="PF00182">
    <property type="entry name" value="Glyco_hydro_19"/>
    <property type="match status" value="1"/>
</dbReference>
<gene>
    <name evidence="3" type="ORF">B0F88_110105</name>
</gene>
<dbReference type="Proteomes" id="UP000238071">
    <property type="component" value="Unassembled WGS sequence"/>
</dbReference>
<evidence type="ECO:0000259" key="1">
    <source>
        <dbReference type="Pfam" id="PF00182"/>
    </source>
</evidence>
<keyword evidence="4" id="KW-1185">Reference proteome</keyword>
<dbReference type="SUPFAM" id="SSF47090">
    <property type="entry name" value="PGBD-like"/>
    <property type="match status" value="1"/>
</dbReference>
<reference evidence="3 4" key="1">
    <citation type="submission" date="2018-02" db="EMBL/GenBank/DDBJ databases">
        <title>Subsurface microbial communities from deep shales in Ohio and West Virginia, USA.</title>
        <authorList>
            <person name="Wrighton K."/>
        </authorList>
    </citation>
    <scope>NUCLEOTIDE SEQUENCE [LARGE SCALE GENOMIC DNA]</scope>
    <source>
        <strain evidence="3 4">OWC-G53F</strain>
    </source>
</reference>
<dbReference type="GO" id="GO:0004568">
    <property type="term" value="F:chitinase activity"/>
    <property type="evidence" value="ECO:0007669"/>
    <property type="project" value="InterPro"/>
</dbReference>
<feature type="domain" description="Peptidoglycan binding-like" evidence="2">
    <location>
        <begin position="9"/>
        <end position="58"/>
    </location>
</feature>
<dbReference type="EMBL" id="PTIY01000010">
    <property type="protein sequence ID" value="PPK69319.1"/>
    <property type="molecule type" value="Genomic_DNA"/>
</dbReference>
<evidence type="ECO:0000259" key="2">
    <source>
        <dbReference type="Pfam" id="PF01471"/>
    </source>
</evidence>
<dbReference type="AlphaFoldDB" id="A0A2S6GVS6"/>
<proteinExistence type="predicted"/>
<sequence length="264" mass="28153">MLLKKGSTGDDVKKLQNRLGLTADGVFGSGTEAQVKTWQAQNGLVADGIVGDATWAKLFPPSSAGFNITDAQTKLKGHIPDGVITQIPAITAITNSLRLAHFLAQCAHESSVFTVVYENLNYSADGLKATFPSYFPGQLSESYARNPEKIGARVYADRMGNGNEASGDGYTFRGRGYIQLTGKSNYASFGKSVGEDTVANPDLVATRYPLASAGFFFDTNNIWTVCDGGSTDSVITSVTKKVNGGTNGLADRTKLFNEYYAILS</sequence>
<dbReference type="PANTHER" id="PTHR34408">
    <property type="entry name" value="FAMILY PROTEIN, PUTATIVE-RELATED"/>
    <property type="match status" value="1"/>
</dbReference>
<evidence type="ECO:0000313" key="3">
    <source>
        <dbReference type="EMBL" id="PPK69319.1"/>
    </source>
</evidence>
<comment type="caution">
    <text evidence="3">The sequence shown here is derived from an EMBL/GenBank/DDBJ whole genome shotgun (WGS) entry which is preliminary data.</text>
</comment>
<name>A0A2S6GVS6_9GAMM</name>
<organism evidence="3 4">
    <name type="scientific">Methylobacter tundripaludum</name>
    <dbReference type="NCBI Taxonomy" id="173365"/>
    <lineage>
        <taxon>Bacteria</taxon>
        <taxon>Pseudomonadati</taxon>
        <taxon>Pseudomonadota</taxon>
        <taxon>Gammaproteobacteria</taxon>
        <taxon>Methylococcales</taxon>
        <taxon>Methylococcaceae</taxon>
        <taxon>Methylobacter</taxon>
    </lineage>
</organism>
<dbReference type="OrthoDB" id="9798982at2"/>
<dbReference type="Pfam" id="PF01471">
    <property type="entry name" value="PG_binding_1"/>
    <property type="match status" value="1"/>
</dbReference>
<dbReference type="SUPFAM" id="SSF53955">
    <property type="entry name" value="Lysozyme-like"/>
    <property type="match status" value="1"/>
</dbReference>
<dbReference type="PANTHER" id="PTHR34408:SF1">
    <property type="entry name" value="GLYCOSYL HYDROLASE FAMILY 19 DOMAIN-CONTAINING PROTEIN HI_1415"/>
    <property type="match status" value="1"/>
</dbReference>
<dbReference type="InterPro" id="IPR002477">
    <property type="entry name" value="Peptidoglycan-bd-like"/>
</dbReference>
<dbReference type="InterPro" id="IPR036365">
    <property type="entry name" value="PGBD-like_sf"/>
</dbReference>